<evidence type="ECO:0000256" key="1">
    <source>
        <dbReference type="SAM" id="MobiDB-lite"/>
    </source>
</evidence>
<proteinExistence type="predicted"/>
<evidence type="ECO:0000313" key="2">
    <source>
        <dbReference type="EMBL" id="KAJ9617309.1"/>
    </source>
</evidence>
<dbReference type="Proteomes" id="UP001172673">
    <property type="component" value="Unassembled WGS sequence"/>
</dbReference>
<evidence type="ECO:0000313" key="3">
    <source>
        <dbReference type="Proteomes" id="UP001172673"/>
    </source>
</evidence>
<reference evidence="2" key="1">
    <citation type="submission" date="2022-10" db="EMBL/GenBank/DDBJ databases">
        <title>Culturing micro-colonial fungi from biological soil crusts in the Mojave desert and describing Neophaeococcomyces mojavensis, and introducing the new genera and species Taxawa tesnikishii.</title>
        <authorList>
            <person name="Kurbessoian T."/>
            <person name="Stajich J.E."/>
        </authorList>
    </citation>
    <scope>NUCLEOTIDE SEQUENCE</scope>
    <source>
        <strain evidence="2">TK_41</strain>
    </source>
</reference>
<name>A0AA38XQN4_9EURO</name>
<protein>
    <submittedName>
        <fullName evidence="2">Uncharacterized protein</fullName>
    </submittedName>
</protein>
<dbReference type="EMBL" id="JAPDRK010000001">
    <property type="protein sequence ID" value="KAJ9617309.1"/>
    <property type="molecule type" value="Genomic_DNA"/>
</dbReference>
<dbReference type="AlphaFoldDB" id="A0AA38XQN4"/>
<accession>A0AA38XQN4</accession>
<feature type="region of interest" description="Disordered" evidence="1">
    <location>
        <begin position="202"/>
        <end position="232"/>
    </location>
</feature>
<keyword evidence="3" id="KW-1185">Reference proteome</keyword>
<sequence>MASNTSHSLLCGSAILIIWGSQNNLSISEERELNDWWTNEHIPERLAIPGFHRTRRYYYSSEAADSEDASSLSKTKSASQSQRISHYLVLYEVASLGTLTSQPYMAALNNPTPGTKKYLPFLASMNRSACRVLLSVSRPEFSTCQRGGVGGTFARVDLFAPASASQREELISWLRHDGWEMLIRFFKSSILAIHLLEHDDEASKSGSSTKSYTGLDVPASKSQPAAGSGGEEVENERKWMLLVEFTDAFDAPYASYKERCLELATGLTERGVDLKRLKEEIYGLVVVMEE</sequence>
<feature type="compositionally biased region" description="Low complexity" evidence="1">
    <location>
        <begin position="204"/>
        <end position="214"/>
    </location>
</feature>
<comment type="caution">
    <text evidence="2">The sequence shown here is derived from an EMBL/GenBank/DDBJ whole genome shotgun (WGS) entry which is preliminary data.</text>
</comment>
<organism evidence="2 3">
    <name type="scientific">Cladophialophora chaetospira</name>
    <dbReference type="NCBI Taxonomy" id="386627"/>
    <lineage>
        <taxon>Eukaryota</taxon>
        <taxon>Fungi</taxon>
        <taxon>Dikarya</taxon>
        <taxon>Ascomycota</taxon>
        <taxon>Pezizomycotina</taxon>
        <taxon>Eurotiomycetes</taxon>
        <taxon>Chaetothyriomycetidae</taxon>
        <taxon>Chaetothyriales</taxon>
        <taxon>Herpotrichiellaceae</taxon>
        <taxon>Cladophialophora</taxon>
    </lineage>
</organism>
<gene>
    <name evidence="2" type="ORF">H2200_001030</name>
</gene>